<feature type="domain" description="Bacterial transcriptional activator" evidence="1">
    <location>
        <begin position="415"/>
        <end position="560"/>
    </location>
</feature>
<sequence>MTPAVRRIAEAPFSVIRGVPGSYAAERLAGVVDSWQRLNDCVWLRAQDVRQADLAQSLAAACEHRWSSAEPGRRTGQLPAARLDDEIQAAPEGAIIVLELGSRVTPGVTKLIKAIRPAITDRGVRMVVVAGSRLHPPVARGPDCVVSAADLVGGAALEEYSSAQNRAQLVRYAGRHAAVLSDVLAAARLWSPDLVDEALQASYGLTSLLGRLTAGLLDQLTPDQRSALQVALTVGYWHPQMGTGPIASDQLRPWLVPMEQQWGWLRPIWGSSLRRELTRPTAAKQHWFSNQRVISHGVPAQPALPAARSVTRQGVLEARLFGSLEVRVDGSPVTSWNGQRGTSVLRYLLLRRHHSCTRDELLEEFWHAVPTRAARNRLQVAVSGLRRAFLDVTALNVVEYADGKYRLNPELLVEVDVETFEQGLNTAAAAERAHLSDDARTAYHQAIALYTGDFAADAPFEQWTLLPRESLRIKLVDTLDRLSRIDLADGRTDDCIATAHRMLDVDPCREDAHRLLMRCYATQGRTYQAVRQYEFCTRILRATIDASPAADTTMLYDVILSGSAIEQAKMR</sequence>
<dbReference type="Pfam" id="PF03704">
    <property type="entry name" value="BTAD"/>
    <property type="match status" value="1"/>
</dbReference>
<dbReference type="RefSeq" id="WP_131295460.1">
    <property type="nucleotide sequence ID" value="NZ_SJKA01000019.1"/>
</dbReference>
<proteinExistence type="predicted"/>
<dbReference type="Gene3D" id="1.25.40.10">
    <property type="entry name" value="Tetratricopeptide repeat domain"/>
    <property type="match status" value="1"/>
</dbReference>
<accession>A0A4R0IDD4</accession>
<dbReference type="Proteomes" id="UP000292695">
    <property type="component" value="Unassembled WGS sequence"/>
</dbReference>
<dbReference type="OrthoDB" id="3799178at2"/>
<dbReference type="PANTHER" id="PTHR35807">
    <property type="entry name" value="TRANSCRIPTIONAL REGULATOR REDD-RELATED"/>
    <property type="match status" value="1"/>
</dbReference>
<name>A0A4R0IDD4_9ACTN</name>
<dbReference type="InterPro" id="IPR036388">
    <property type="entry name" value="WH-like_DNA-bd_sf"/>
</dbReference>
<evidence type="ECO:0000313" key="2">
    <source>
        <dbReference type="EMBL" id="TCC21659.1"/>
    </source>
</evidence>
<reference evidence="2 3" key="1">
    <citation type="submission" date="2019-02" db="EMBL/GenBank/DDBJ databases">
        <title>Kribbella capetownensis sp. nov. and Kribbella speibonae sp. nov., isolated from soil.</title>
        <authorList>
            <person name="Curtis S.M."/>
            <person name="Norton I."/>
            <person name="Everest G.J."/>
            <person name="Meyers P.R."/>
        </authorList>
    </citation>
    <scope>NUCLEOTIDE SEQUENCE [LARGE SCALE GENOMIC DNA]</scope>
    <source>
        <strain evidence="2 3">DSM 27082</strain>
    </source>
</reference>
<comment type="caution">
    <text evidence="2">The sequence shown here is derived from an EMBL/GenBank/DDBJ whole genome shotgun (WGS) entry which is preliminary data.</text>
</comment>
<evidence type="ECO:0000259" key="1">
    <source>
        <dbReference type="SMART" id="SM01043"/>
    </source>
</evidence>
<dbReference type="EMBL" id="SJKA01000019">
    <property type="protein sequence ID" value="TCC21659.1"/>
    <property type="molecule type" value="Genomic_DNA"/>
</dbReference>
<dbReference type="InterPro" id="IPR011990">
    <property type="entry name" value="TPR-like_helical_dom_sf"/>
</dbReference>
<dbReference type="SUPFAM" id="SSF46894">
    <property type="entry name" value="C-terminal effector domain of the bipartite response regulators"/>
    <property type="match status" value="1"/>
</dbReference>
<evidence type="ECO:0000313" key="3">
    <source>
        <dbReference type="Proteomes" id="UP000292695"/>
    </source>
</evidence>
<organism evidence="2 3">
    <name type="scientific">Kribbella sindirgiensis</name>
    <dbReference type="NCBI Taxonomy" id="1124744"/>
    <lineage>
        <taxon>Bacteria</taxon>
        <taxon>Bacillati</taxon>
        <taxon>Actinomycetota</taxon>
        <taxon>Actinomycetes</taxon>
        <taxon>Propionibacteriales</taxon>
        <taxon>Kribbellaceae</taxon>
        <taxon>Kribbella</taxon>
    </lineage>
</organism>
<dbReference type="SMART" id="SM01043">
    <property type="entry name" value="BTAD"/>
    <property type="match status" value="1"/>
</dbReference>
<dbReference type="SUPFAM" id="SSF48452">
    <property type="entry name" value="TPR-like"/>
    <property type="match status" value="1"/>
</dbReference>
<dbReference type="GO" id="GO:0003677">
    <property type="term" value="F:DNA binding"/>
    <property type="evidence" value="ECO:0007669"/>
    <property type="project" value="InterPro"/>
</dbReference>
<dbReference type="Gene3D" id="1.10.10.10">
    <property type="entry name" value="Winged helix-like DNA-binding domain superfamily/Winged helix DNA-binding domain"/>
    <property type="match status" value="1"/>
</dbReference>
<dbReference type="InterPro" id="IPR016032">
    <property type="entry name" value="Sig_transdc_resp-reg_C-effctor"/>
</dbReference>
<keyword evidence="3" id="KW-1185">Reference proteome</keyword>
<dbReference type="InterPro" id="IPR005158">
    <property type="entry name" value="BTAD"/>
</dbReference>
<dbReference type="InterPro" id="IPR051677">
    <property type="entry name" value="AfsR-DnrI-RedD_regulator"/>
</dbReference>
<dbReference type="AlphaFoldDB" id="A0A4R0IDD4"/>
<gene>
    <name evidence="2" type="ORF">E0H50_35890</name>
</gene>
<dbReference type="GO" id="GO:0006355">
    <property type="term" value="P:regulation of DNA-templated transcription"/>
    <property type="evidence" value="ECO:0007669"/>
    <property type="project" value="InterPro"/>
</dbReference>
<protein>
    <recommendedName>
        <fullName evidence="1">Bacterial transcriptional activator domain-containing protein</fullName>
    </recommendedName>
</protein>